<proteinExistence type="predicted"/>
<dbReference type="AlphaFoldDB" id="A0A4Q9VKE1"/>
<dbReference type="PROSITE" id="PS50146">
    <property type="entry name" value="DAGK"/>
    <property type="match status" value="1"/>
</dbReference>
<dbReference type="Pfam" id="PF00781">
    <property type="entry name" value="DAGK_cat"/>
    <property type="match status" value="1"/>
</dbReference>
<evidence type="ECO:0000256" key="3">
    <source>
        <dbReference type="ARBA" id="ARBA00022777"/>
    </source>
</evidence>
<evidence type="ECO:0000259" key="5">
    <source>
        <dbReference type="PROSITE" id="PS50146"/>
    </source>
</evidence>
<dbReference type="GO" id="GO:0005886">
    <property type="term" value="C:plasma membrane"/>
    <property type="evidence" value="ECO:0007669"/>
    <property type="project" value="TreeGrafter"/>
</dbReference>
<dbReference type="PANTHER" id="PTHR12358">
    <property type="entry name" value="SPHINGOSINE KINASE"/>
    <property type="match status" value="1"/>
</dbReference>
<dbReference type="GO" id="GO:0005524">
    <property type="term" value="F:ATP binding"/>
    <property type="evidence" value="ECO:0007669"/>
    <property type="project" value="UniProtKB-KW"/>
</dbReference>
<evidence type="ECO:0000313" key="6">
    <source>
        <dbReference type="EMBL" id="TBW34962.1"/>
    </source>
</evidence>
<accession>A0A4Q9VKE1</accession>
<keyword evidence="3 6" id="KW-0418">Kinase</keyword>
<keyword evidence="2" id="KW-0547">Nucleotide-binding</keyword>
<keyword evidence="1" id="KW-0808">Transferase</keyword>
<dbReference type="InterPro" id="IPR016064">
    <property type="entry name" value="NAD/diacylglycerol_kinase_sf"/>
</dbReference>
<dbReference type="Pfam" id="PF19279">
    <property type="entry name" value="YegS_C"/>
    <property type="match status" value="1"/>
</dbReference>
<dbReference type="Proteomes" id="UP000292781">
    <property type="component" value="Unassembled WGS sequence"/>
</dbReference>
<dbReference type="InterPro" id="IPR001206">
    <property type="entry name" value="Diacylglycerol_kinase_cat_dom"/>
</dbReference>
<evidence type="ECO:0000313" key="7">
    <source>
        <dbReference type="Proteomes" id="UP000292781"/>
    </source>
</evidence>
<comment type="caution">
    <text evidence="6">The sequence shown here is derived from an EMBL/GenBank/DDBJ whole genome shotgun (WGS) entry which is preliminary data.</text>
</comment>
<keyword evidence="7" id="KW-1185">Reference proteome</keyword>
<sequence length="313" mass="32208">MTEAAAPARRIALLVNPAAGRHDPWALARLAGMLARDGASVETLTSRAPGDLAARVADLDVDTVAVAGGDGTVNEVVGGLAARRDRPLPRLVVVPQGTADVLAHEYGLPRSAQAIAAAVAAGRTRPLHLGTVAGGDGAARPFFLMASAGFDAEVVAAVEARHFKPLKKLAFVLSALRLAIHRRAPFEVTLWAPGATEPRHVTCATAIVTKARHYGGPFVLTRETGCDRAGLHFVGLIDDRPAALAAAVLKIARGALEGAANVVSGPVARVRIDGAGAVQIDGEPAGHTPIDVAVEEMVLDLVIAADRDATPQS</sequence>
<dbReference type="InterPro" id="IPR050187">
    <property type="entry name" value="Lipid_Phosphate_FormReg"/>
</dbReference>
<evidence type="ECO:0000256" key="1">
    <source>
        <dbReference type="ARBA" id="ARBA00022679"/>
    </source>
</evidence>
<reference evidence="6 7" key="1">
    <citation type="submission" date="2019-02" db="EMBL/GenBank/DDBJ databases">
        <title>Siculibacillus lacustris gen. nov., sp. nov., a new rosette-forming bacterium isolated from a freshwater crater lake (Lake St. Ana, Romania).</title>
        <authorList>
            <person name="Felfoldi T."/>
            <person name="Marton Z."/>
            <person name="Szabo A."/>
            <person name="Mentes A."/>
            <person name="Boka K."/>
            <person name="Marialigeti K."/>
            <person name="Mathe I."/>
            <person name="Koncz M."/>
            <person name="Schumann P."/>
            <person name="Toth E."/>
        </authorList>
    </citation>
    <scope>NUCLEOTIDE SEQUENCE [LARGE SCALE GENOMIC DNA]</scope>
    <source>
        <strain evidence="6 7">SA-279</strain>
    </source>
</reference>
<dbReference type="InterPro" id="IPR017438">
    <property type="entry name" value="ATP-NAD_kinase_N"/>
</dbReference>
<dbReference type="InterPro" id="IPR045540">
    <property type="entry name" value="YegS/DAGK_C"/>
</dbReference>
<dbReference type="OrthoDB" id="142078at2"/>
<dbReference type="Gene3D" id="2.60.200.40">
    <property type="match status" value="1"/>
</dbReference>
<dbReference type="GO" id="GO:0016301">
    <property type="term" value="F:kinase activity"/>
    <property type="evidence" value="ECO:0007669"/>
    <property type="project" value="UniProtKB-KW"/>
</dbReference>
<evidence type="ECO:0000256" key="2">
    <source>
        <dbReference type="ARBA" id="ARBA00022741"/>
    </source>
</evidence>
<keyword evidence="4" id="KW-0067">ATP-binding</keyword>
<dbReference type="PANTHER" id="PTHR12358:SF106">
    <property type="entry name" value="LIPID KINASE YEGS"/>
    <property type="match status" value="1"/>
</dbReference>
<dbReference type="EMBL" id="SJFN01000029">
    <property type="protein sequence ID" value="TBW34962.1"/>
    <property type="molecule type" value="Genomic_DNA"/>
</dbReference>
<name>A0A4Q9VKE1_9HYPH</name>
<evidence type="ECO:0000256" key="4">
    <source>
        <dbReference type="ARBA" id="ARBA00022840"/>
    </source>
</evidence>
<dbReference type="SUPFAM" id="SSF111331">
    <property type="entry name" value="NAD kinase/diacylglycerol kinase-like"/>
    <property type="match status" value="1"/>
</dbReference>
<dbReference type="Gene3D" id="3.40.50.10330">
    <property type="entry name" value="Probable inorganic polyphosphate/atp-NAD kinase, domain 1"/>
    <property type="match status" value="1"/>
</dbReference>
<dbReference type="RefSeq" id="WP_131310822.1">
    <property type="nucleotide sequence ID" value="NZ_SJFN01000029.1"/>
</dbReference>
<organism evidence="6 7">
    <name type="scientific">Siculibacillus lacustris</name>
    <dbReference type="NCBI Taxonomy" id="1549641"/>
    <lineage>
        <taxon>Bacteria</taxon>
        <taxon>Pseudomonadati</taxon>
        <taxon>Pseudomonadota</taxon>
        <taxon>Alphaproteobacteria</taxon>
        <taxon>Hyphomicrobiales</taxon>
        <taxon>Ancalomicrobiaceae</taxon>
        <taxon>Siculibacillus</taxon>
    </lineage>
</organism>
<dbReference type="SMART" id="SM00046">
    <property type="entry name" value="DAGKc"/>
    <property type="match status" value="1"/>
</dbReference>
<feature type="domain" description="DAGKc" evidence="5">
    <location>
        <begin position="6"/>
        <end position="136"/>
    </location>
</feature>
<protein>
    <submittedName>
        <fullName evidence="6">Diacylglycerol kinase family lipid kinase</fullName>
    </submittedName>
</protein>
<gene>
    <name evidence="6" type="ORF">EYW49_16985</name>
</gene>